<dbReference type="InterPro" id="IPR005646">
    <property type="entry name" value="FapA"/>
</dbReference>
<keyword evidence="1" id="KW-0175">Coiled coil</keyword>
<dbReference type="InterPro" id="IPR046865">
    <property type="entry name" value="FapA_b_solenoid"/>
</dbReference>
<organism evidence="3 4">
    <name type="scientific">Marinospirillum insulare</name>
    <dbReference type="NCBI Taxonomy" id="217169"/>
    <lineage>
        <taxon>Bacteria</taxon>
        <taxon>Pseudomonadati</taxon>
        <taxon>Pseudomonadota</taxon>
        <taxon>Gammaproteobacteria</taxon>
        <taxon>Oceanospirillales</taxon>
        <taxon>Oceanospirillaceae</taxon>
        <taxon>Marinospirillum</taxon>
    </lineage>
</organism>
<dbReference type="RefSeq" id="WP_027849944.1">
    <property type="nucleotide sequence ID" value="NZ_BSOR01000016.1"/>
</dbReference>
<evidence type="ECO:0000259" key="2">
    <source>
        <dbReference type="Pfam" id="PF20250"/>
    </source>
</evidence>
<evidence type="ECO:0000256" key="1">
    <source>
        <dbReference type="SAM" id="Coils"/>
    </source>
</evidence>
<accession>A0ABQ6A0F6</accession>
<proteinExistence type="predicted"/>
<dbReference type="Pfam" id="PF20250">
    <property type="entry name" value="FapA_N"/>
    <property type="match status" value="1"/>
</dbReference>
<gene>
    <name evidence="3" type="ORF">GCM10007878_10490</name>
</gene>
<dbReference type="PANTHER" id="PTHR38032:SF1">
    <property type="entry name" value="RNA-BINDING PROTEIN KHPB N-TERMINAL DOMAIN-CONTAINING PROTEIN"/>
    <property type="match status" value="1"/>
</dbReference>
<evidence type="ECO:0000313" key="4">
    <source>
        <dbReference type="Proteomes" id="UP001156682"/>
    </source>
</evidence>
<dbReference type="Pfam" id="PF03961">
    <property type="entry name" value="FapA"/>
    <property type="match status" value="1"/>
</dbReference>
<comment type="caution">
    <text evidence="3">The sequence shown here is derived from an EMBL/GenBank/DDBJ whole genome shotgun (WGS) entry which is preliminary data.</text>
</comment>
<dbReference type="PANTHER" id="PTHR38032">
    <property type="entry name" value="POLYMERASE-RELATED"/>
    <property type="match status" value="1"/>
</dbReference>
<feature type="coiled-coil region" evidence="1">
    <location>
        <begin position="472"/>
        <end position="510"/>
    </location>
</feature>
<keyword evidence="4" id="KW-1185">Reference proteome</keyword>
<evidence type="ECO:0000313" key="3">
    <source>
        <dbReference type="EMBL" id="GLR63614.1"/>
    </source>
</evidence>
<dbReference type="InterPro" id="IPR046866">
    <property type="entry name" value="FapA_N"/>
</dbReference>
<dbReference type="Proteomes" id="UP001156682">
    <property type="component" value="Unassembled WGS sequence"/>
</dbReference>
<reference evidence="4" key="1">
    <citation type="journal article" date="2019" name="Int. J. Syst. Evol. Microbiol.">
        <title>The Global Catalogue of Microorganisms (GCM) 10K type strain sequencing project: providing services to taxonomists for standard genome sequencing and annotation.</title>
        <authorList>
            <consortium name="The Broad Institute Genomics Platform"/>
            <consortium name="The Broad Institute Genome Sequencing Center for Infectious Disease"/>
            <person name="Wu L."/>
            <person name="Ma J."/>
        </authorList>
    </citation>
    <scope>NUCLEOTIDE SEQUENCE [LARGE SCALE GENOMIC DNA]</scope>
    <source>
        <strain evidence="4">NBRC 100033</strain>
    </source>
</reference>
<dbReference type="EMBL" id="BSOR01000016">
    <property type="protein sequence ID" value="GLR63614.1"/>
    <property type="molecule type" value="Genomic_DNA"/>
</dbReference>
<sequence>MEKEAEKNAAAPAELPSLEQLGMVISVKDDNNELWVEFNPLETTRELTINQFAMLVFEAGYRPEDYPLISANVAVLLDAVRRKQPQLACISIPQDARVDVFLSSNKLLAGVVLYGAEGLGQPISRDALDQALKKAKVSHGLIEEVFDDLLSQERAEALRNTSDVYCTVIAYGEGHEHGKDAVLEVLVDDASDRRPIEDDQGRVHYLEKGDFPYLDEGESLLRRYPPTKGKPGMSVQGKTIRAKDGKDLQFRLKDASVKPSDDDENLLVAAVAGMPVLYDKGAQIEDVLKIDNVDLSTGHVRYRGSVEIKGDVRDGMQVVATGDIKIAGGVDAAFIKAGGHIEVIGGAIGHQDAEYLTEKAALKAGYSIKARFAHEAIMEAGHEIIISNQVMHSQLTSGSFIQVQGKGQVVGGKMKAVDYVEVSTSGAVAYSETLFEVGECADLQTQYTALLALLNKIDDKKYNLIELARKVRKKGREEIAKMKGQLVAAKEKIQLEARELNTSLTTVEDQLKRFYAAKVVVSRRAYPGTKVVLAGSEFEVSRELDKVTFYLQDGQVQTRQ</sequence>
<name>A0ABQ6A0F6_9GAMM</name>
<protein>
    <recommendedName>
        <fullName evidence="2">Flagellar Assembly Protein A N-terminal region domain-containing protein</fullName>
    </recommendedName>
</protein>
<feature type="domain" description="Flagellar Assembly Protein A N-terminal region" evidence="2">
    <location>
        <begin position="99"/>
        <end position="277"/>
    </location>
</feature>